<dbReference type="Proteomes" id="UP000031586">
    <property type="component" value="Unassembled WGS sequence"/>
</dbReference>
<evidence type="ECO:0000313" key="1">
    <source>
        <dbReference type="EMBL" id="KIF53327.1"/>
    </source>
</evidence>
<dbReference type="EMBL" id="JPRD01000015">
    <property type="protein sequence ID" value="KIF53327.1"/>
    <property type="molecule type" value="Genomic_DNA"/>
</dbReference>
<organism evidence="1 2">
    <name type="scientific">Vibrio owensii CAIM 1854 = LMG 25443</name>
    <dbReference type="NCBI Taxonomy" id="1229493"/>
    <lineage>
        <taxon>Bacteria</taxon>
        <taxon>Pseudomonadati</taxon>
        <taxon>Pseudomonadota</taxon>
        <taxon>Gammaproteobacteria</taxon>
        <taxon>Vibrionales</taxon>
        <taxon>Vibrionaceae</taxon>
        <taxon>Vibrio</taxon>
    </lineage>
</organism>
<comment type="caution">
    <text evidence="1">The sequence shown here is derived from an EMBL/GenBank/DDBJ whole genome shotgun (WGS) entry which is preliminary data.</text>
</comment>
<proteinExistence type="predicted"/>
<dbReference type="RefSeq" id="WP_020194524.1">
    <property type="nucleotide sequence ID" value="NZ_BAOH01000005.1"/>
</dbReference>
<protein>
    <recommendedName>
        <fullName evidence="3">Phage protein</fullName>
    </recommendedName>
</protein>
<accession>A0A0C1WAJ4</accession>
<dbReference type="PATRIC" id="fig|1229493.5.peg.1171"/>
<sequence length="86" mass="9706">MKPVIEENAQPIKLSDDPIKALEEIADYLKAINYSKEREVVEDDDGEPFVVGFIQTPEYLQGCVDIVHECRRLVALKSTKGTGNER</sequence>
<dbReference type="AlphaFoldDB" id="A0A0C1WAJ4"/>
<evidence type="ECO:0008006" key="3">
    <source>
        <dbReference type="Google" id="ProtNLM"/>
    </source>
</evidence>
<name>A0A0C1WAJ4_9VIBR</name>
<reference evidence="1 2" key="1">
    <citation type="submission" date="2014-07" db="EMBL/GenBank/DDBJ databases">
        <title>Unique and conserved regions in Vibrio harveyi and related species in comparison with the shrimp pathogen Vibrio harveyi CAIM 1792.</title>
        <authorList>
            <person name="Espinoza-Valles I."/>
            <person name="Vora G."/>
            <person name="Leekitcharoenphon P."/>
            <person name="Ussery D."/>
            <person name="Hoj L."/>
            <person name="Gomez-Gil B."/>
        </authorList>
    </citation>
    <scope>NUCLEOTIDE SEQUENCE [LARGE SCALE GENOMIC DNA]</scope>
    <source>
        <strain evidence="2">CAIM 1854 / LMG 25443</strain>
    </source>
</reference>
<gene>
    <name evidence="1" type="ORF">H735_10410</name>
</gene>
<evidence type="ECO:0000313" key="2">
    <source>
        <dbReference type="Proteomes" id="UP000031586"/>
    </source>
</evidence>